<evidence type="ECO:0000256" key="1">
    <source>
        <dbReference type="SAM" id="Phobius"/>
    </source>
</evidence>
<feature type="transmembrane region" description="Helical" evidence="1">
    <location>
        <begin position="189"/>
        <end position="210"/>
    </location>
</feature>
<keyword evidence="1" id="KW-0472">Membrane</keyword>
<evidence type="ECO:0008006" key="4">
    <source>
        <dbReference type="Google" id="ProtNLM"/>
    </source>
</evidence>
<feature type="transmembrane region" description="Helical" evidence="1">
    <location>
        <begin position="243"/>
        <end position="263"/>
    </location>
</feature>
<feature type="transmembrane region" description="Helical" evidence="1">
    <location>
        <begin position="215"/>
        <end position="231"/>
    </location>
</feature>
<feature type="transmembrane region" description="Helical" evidence="1">
    <location>
        <begin position="162"/>
        <end position="183"/>
    </location>
</feature>
<keyword evidence="3" id="KW-1185">Reference proteome</keyword>
<accession>A0A1T4TRI4</accession>
<feature type="transmembrane region" description="Helical" evidence="1">
    <location>
        <begin position="55"/>
        <end position="78"/>
    </location>
</feature>
<dbReference type="PANTHER" id="PTHR33802">
    <property type="entry name" value="SI:CH211-161H7.5-RELATED"/>
    <property type="match status" value="1"/>
</dbReference>
<dbReference type="AlphaFoldDB" id="A0A1T4TRI4"/>
<name>A0A1T4TRI4_9BACT</name>
<reference evidence="3" key="1">
    <citation type="submission" date="2017-02" db="EMBL/GenBank/DDBJ databases">
        <authorList>
            <person name="Varghese N."/>
            <person name="Submissions S."/>
        </authorList>
    </citation>
    <scope>NUCLEOTIDE SEQUENCE [LARGE SCALE GENOMIC DNA]</scope>
    <source>
        <strain evidence="3">DSM 22224</strain>
    </source>
</reference>
<dbReference type="Gene3D" id="1.20.1260.100">
    <property type="entry name" value="TspO/MBR protein"/>
    <property type="match status" value="1"/>
</dbReference>
<feature type="transmembrane region" description="Helical" evidence="1">
    <location>
        <begin position="15"/>
        <end position="35"/>
    </location>
</feature>
<dbReference type="EMBL" id="FUWZ01000006">
    <property type="protein sequence ID" value="SKA43037.1"/>
    <property type="molecule type" value="Genomic_DNA"/>
</dbReference>
<feature type="transmembrane region" description="Helical" evidence="1">
    <location>
        <begin position="122"/>
        <end position="142"/>
    </location>
</feature>
<gene>
    <name evidence="2" type="ORF">SAMN04488128_10685</name>
</gene>
<dbReference type="PANTHER" id="PTHR33802:SF1">
    <property type="entry name" value="XK-RELATED PROTEIN"/>
    <property type="match status" value="1"/>
</dbReference>
<dbReference type="STRING" id="634771.SAMN04488128_10685"/>
<dbReference type="RefSeq" id="WP_078672457.1">
    <property type="nucleotide sequence ID" value="NZ_FUWZ01000006.1"/>
</dbReference>
<keyword evidence="1" id="KW-1133">Transmembrane helix</keyword>
<sequence length="268" mass="30175">MMVAHETLHYKNKSVFNTLAFVLMIATNALSWLLPINGKNTGEISDEYPNLFAPAGFTFSIWSLIYLSLCSFVIYQLWLAFSGKRPGTLARVMSAMKEWFLVSCVVNATWLFAWHYELIPVTVGLILILLAALFIIHINFGIGRSNPGMAERLFIHVPFSIYLGWISIATLANITTLLVYAGWTGSVTFQVWWTISMIALGTLISIGMILRRNNILHALVAVWAFYGILIKRREAGIPEQQPIIHSCIIAMGIIAIAISWHLYRKPRS</sequence>
<dbReference type="Proteomes" id="UP000190367">
    <property type="component" value="Unassembled WGS sequence"/>
</dbReference>
<proteinExistence type="predicted"/>
<dbReference type="InterPro" id="IPR038330">
    <property type="entry name" value="TspO/MBR-related_sf"/>
</dbReference>
<dbReference type="OrthoDB" id="5189031at2"/>
<keyword evidence="1" id="KW-0812">Transmembrane</keyword>
<evidence type="ECO:0000313" key="3">
    <source>
        <dbReference type="Proteomes" id="UP000190367"/>
    </source>
</evidence>
<evidence type="ECO:0000313" key="2">
    <source>
        <dbReference type="EMBL" id="SKA43037.1"/>
    </source>
</evidence>
<protein>
    <recommendedName>
        <fullName evidence="4">TspO/MBR family protein</fullName>
    </recommendedName>
</protein>
<organism evidence="2 3">
    <name type="scientific">Chitinophaga eiseniae</name>
    <dbReference type="NCBI Taxonomy" id="634771"/>
    <lineage>
        <taxon>Bacteria</taxon>
        <taxon>Pseudomonadati</taxon>
        <taxon>Bacteroidota</taxon>
        <taxon>Chitinophagia</taxon>
        <taxon>Chitinophagales</taxon>
        <taxon>Chitinophagaceae</taxon>
        <taxon>Chitinophaga</taxon>
    </lineage>
</organism>
<feature type="transmembrane region" description="Helical" evidence="1">
    <location>
        <begin position="99"/>
        <end position="116"/>
    </location>
</feature>